<sequence>MSTSYQHSDDMSGLYEASSIGCVDTLNQLLHQNPQILHKISLTSFTETPLHISSLFGHLDFTKALLSHKPQLALELDSSRSTPLHLASAEGHIQIVKELVKVKANREACLFPNEEGRIPLHYAAMRGRVEIAKELIRAKAESLSLHDNNGNNVLHFCVMYNHLETLKALVELEPQRSGEILNNRTFDGKNTILHLAVMFKQLETVRYLLSMSKIRAAARETGFTLHETLDRSPKDMKSLQIQVTLMKYGIKPESKEIDETQPPQTTTSDNICNSILKRIGNCYKIQDKDEWLKEMRGNLSLVAIMMSTISFQAVVNPPVGLTDQLQLSSSSSSSSSSLYSTHHRQKNPFLFSNTMSFVSSLSVALLLVSGFSLKNKVVMWVISLGMCVALTFLAIAYLYATSLNYGYDSNWVMLVFLAWIGLLLIITMLNTIRFFIWIVKISVRAVKLVVRQVKNQNGCCCFV</sequence>
<dbReference type="EMBL" id="JAAIUW010000001">
    <property type="protein sequence ID" value="KAF7843556.1"/>
    <property type="molecule type" value="Genomic_DNA"/>
</dbReference>
<evidence type="ECO:0000259" key="10">
    <source>
        <dbReference type="Pfam" id="PF13962"/>
    </source>
</evidence>
<evidence type="ECO:0000256" key="7">
    <source>
        <dbReference type="ARBA" id="ARBA00023136"/>
    </source>
</evidence>
<evidence type="ECO:0000256" key="8">
    <source>
        <dbReference type="PROSITE-ProRule" id="PRU00023"/>
    </source>
</evidence>
<dbReference type="PROSITE" id="PS50297">
    <property type="entry name" value="ANK_REP_REGION"/>
    <property type="match status" value="2"/>
</dbReference>
<feature type="domain" description="PGG" evidence="10">
    <location>
        <begin position="290"/>
        <end position="402"/>
    </location>
</feature>
<organism evidence="11 12">
    <name type="scientific">Senna tora</name>
    <dbReference type="NCBI Taxonomy" id="362788"/>
    <lineage>
        <taxon>Eukaryota</taxon>
        <taxon>Viridiplantae</taxon>
        <taxon>Streptophyta</taxon>
        <taxon>Embryophyta</taxon>
        <taxon>Tracheophyta</taxon>
        <taxon>Spermatophyta</taxon>
        <taxon>Magnoliopsida</taxon>
        <taxon>eudicotyledons</taxon>
        <taxon>Gunneridae</taxon>
        <taxon>Pentapetalae</taxon>
        <taxon>rosids</taxon>
        <taxon>fabids</taxon>
        <taxon>Fabales</taxon>
        <taxon>Fabaceae</taxon>
        <taxon>Caesalpinioideae</taxon>
        <taxon>Cassia clade</taxon>
        <taxon>Senna</taxon>
    </lineage>
</organism>
<dbReference type="AlphaFoldDB" id="A0A835CJH3"/>
<dbReference type="Proteomes" id="UP000634136">
    <property type="component" value="Unassembled WGS sequence"/>
</dbReference>
<keyword evidence="4" id="KW-0677">Repeat</keyword>
<evidence type="ECO:0000256" key="1">
    <source>
        <dbReference type="ARBA" id="ARBA00004141"/>
    </source>
</evidence>
<evidence type="ECO:0000256" key="9">
    <source>
        <dbReference type="SAM" id="Phobius"/>
    </source>
</evidence>
<comment type="subcellular location">
    <subcellularLocation>
        <location evidence="2">Cell membrane</location>
        <topology evidence="2">Peripheral membrane protein</topology>
        <orientation evidence="2">Cytoplasmic side</orientation>
    </subcellularLocation>
    <subcellularLocation>
        <location evidence="1">Membrane</location>
        <topology evidence="1">Multi-pass membrane protein</topology>
    </subcellularLocation>
</comment>
<dbReference type="SMART" id="SM00248">
    <property type="entry name" value="ANK"/>
    <property type="match status" value="6"/>
</dbReference>
<evidence type="ECO:0000256" key="5">
    <source>
        <dbReference type="ARBA" id="ARBA00022989"/>
    </source>
</evidence>
<keyword evidence="3 9" id="KW-0812">Transmembrane</keyword>
<keyword evidence="12" id="KW-1185">Reference proteome</keyword>
<feature type="transmembrane region" description="Helical" evidence="9">
    <location>
        <begin position="411"/>
        <end position="439"/>
    </location>
</feature>
<protein>
    <submittedName>
        <fullName evidence="11">Ankyrin repeat-containing protein ITN1-like</fullName>
    </submittedName>
</protein>
<dbReference type="Gene3D" id="1.25.40.20">
    <property type="entry name" value="Ankyrin repeat-containing domain"/>
    <property type="match status" value="1"/>
</dbReference>
<evidence type="ECO:0000256" key="3">
    <source>
        <dbReference type="ARBA" id="ARBA00022692"/>
    </source>
</evidence>
<dbReference type="GO" id="GO:0005886">
    <property type="term" value="C:plasma membrane"/>
    <property type="evidence" value="ECO:0007669"/>
    <property type="project" value="UniProtKB-SubCell"/>
</dbReference>
<feature type="transmembrane region" description="Helical" evidence="9">
    <location>
        <begin position="377"/>
        <end position="399"/>
    </location>
</feature>
<dbReference type="OrthoDB" id="1585477at2759"/>
<feature type="repeat" description="ANK" evidence="8">
    <location>
        <begin position="79"/>
        <end position="105"/>
    </location>
</feature>
<dbReference type="InterPro" id="IPR036770">
    <property type="entry name" value="Ankyrin_rpt-contain_sf"/>
</dbReference>
<proteinExistence type="predicted"/>
<dbReference type="InterPro" id="IPR002110">
    <property type="entry name" value="Ankyrin_rpt"/>
</dbReference>
<dbReference type="PANTHER" id="PTHR24186">
    <property type="entry name" value="PROTEIN PHOSPHATASE 1 REGULATORY SUBUNIT"/>
    <property type="match status" value="1"/>
</dbReference>
<name>A0A835CJH3_9FABA</name>
<evidence type="ECO:0000256" key="6">
    <source>
        <dbReference type="ARBA" id="ARBA00023043"/>
    </source>
</evidence>
<dbReference type="Pfam" id="PF12796">
    <property type="entry name" value="Ank_2"/>
    <property type="match status" value="2"/>
</dbReference>
<dbReference type="PROSITE" id="PS50088">
    <property type="entry name" value="ANK_REPEAT"/>
    <property type="match status" value="2"/>
</dbReference>
<feature type="repeat" description="ANK" evidence="8">
    <location>
        <begin position="115"/>
        <end position="147"/>
    </location>
</feature>
<feature type="transmembrane region" description="Helical" evidence="9">
    <location>
        <begin position="349"/>
        <end position="368"/>
    </location>
</feature>
<accession>A0A835CJH3</accession>
<dbReference type="InterPro" id="IPR026961">
    <property type="entry name" value="PGG_dom"/>
</dbReference>
<evidence type="ECO:0000256" key="2">
    <source>
        <dbReference type="ARBA" id="ARBA00004413"/>
    </source>
</evidence>
<dbReference type="Pfam" id="PF13962">
    <property type="entry name" value="PGG"/>
    <property type="match status" value="1"/>
</dbReference>
<dbReference type="SUPFAM" id="SSF48403">
    <property type="entry name" value="Ankyrin repeat"/>
    <property type="match status" value="1"/>
</dbReference>
<comment type="caution">
    <text evidence="11">The sequence shown here is derived from an EMBL/GenBank/DDBJ whole genome shotgun (WGS) entry which is preliminary data.</text>
</comment>
<keyword evidence="6 8" id="KW-0040">ANK repeat</keyword>
<evidence type="ECO:0000313" key="12">
    <source>
        <dbReference type="Proteomes" id="UP000634136"/>
    </source>
</evidence>
<evidence type="ECO:0000313" key="11">
    <source>
        <dbReference type="EMBL" id="KAF7843556.1"/>
    </source>
</evidence>
<gene>
    <name evidence="11" type="ORF">G2W53_000461</name>
</gene>
<dbReference type="PANTHER" id="PTHR24186:SF37">
    <property type="entry name" value="PGG DOMAIN-CONTAINING PROTEIN"/>
    <property type="match status" value="1"/>
</dbReference>
<keyword evidence="7 9" id="KW-0472">Membrane</keyword>
<evidence type="ECO:0000256" key="4">
    <source>
        <dbReference type="ARBA" id="ARBA00022737"/>
    </source>
</evidence>
<reference evidence="11" key="1">
    <citation type="submission" date="2020-09" db="EMBL/GenBank/DDBJ databases">
        <title>Genome-Enabled Discovery of Anthraquinone Biosynthesis in Senna tora.</title>
        <authorList>
            <person name="Kang S.-H."/>
            <person name="Pandey R.P."/>
            <person name="Lee C.-M."/>
            <person name="Sim J.-S."/>
            <person name="Jeong J.-T."/>
            <person name="Choi B.-S."/>
            <person name="Jung M."/>
            <person name="Ginzburg D."/>
            <person name="Zhao K."/>
            <person name="Won S.Y."/>
            <person name="Oh T.-J."/>
            <person name="Yu Y."/>
            <person name="Kim N.-H."/>
            <person name="Lee O.R."/>
            <person name="Lee T.-H."/>
            <person name="Bashyal P."/>
            <person name="Kim T.-S."/>
            <person name="Lee W.-H."/>
            <person name="Kawkins C."/>
            <person name="Kim C.-K."/>
            <person name="Kim J.S."/>
            <person name="Ahn B.O."/>
            <person name="Rhee S.Y."/>
            <person name="Sohng J.K."/>
        </authorList>
    </citation>
    <scope>NUCLEOTIDE SEQUENCE</scope>
    <source>
        <tissue evidence="11">Leaf</tissue>
    </source>
</reference>
<keyword evidence="5 9" id="KW-1133">Transmembrane helix</keyword>